<dbReference type="InterPro" id="IPR001781">
    <property type="entry name" value="Znf_LIM"/>
</dbReference>
<dbReference type="OMA" id="DSRPNKW"/>
<keyword evidence="1 4" id="KW-0479">Metal-binding</keyword>
<protein>
    <recommendedName>
        <fullName evidence="12">Ras-associating domain-containing protein</fullName>
    </recommendedName>
</protein>
<feature type="compositionally biased region" description="Acidic residues" evidence="6">
    <location>
        <begin position="236"/>
        <end position="246"/>
    </location>
</feature>
<feature type="domain" description="Ras-associating" evidence="8">
    <location>
        <begin position="362"/>
        <end position="444"/>
    </location>
</feature>
<dbReference type="STRING" id="32264.T1KBN3"/>
<evidence type="ECO:0000256" key="6">
    <source>
        <dbReference type="SAM" id="MobiDB-lite"/>
    </source>
</evidence>
<evidence type="ECO:0000259" key="9">
    <source>
        <dbReference type="PROSITE" id="PS50951"/>
    </source>
</evidence>
<keyword evidence="11" id="KW-1185">Reference proteome</keyword>
<feature type="domain" description="SARAH" evidence="9">
    <location>
        <begin position="451"/>
        <end position="498"/>
    </location>
</feature>
<dbReference type="InterPro" id="IPR033614">
    <property type="entry name" value="RASSF1-6"/>
</dbReference>
<evidence type="ECO:0000259" key="7">
    <source>
        <dbReference type="PROSITE" id="PS50023"/>
    </source>
</evidence>
<dbReference type="CDD" id="cd21886">
    <property type="entry name" value="SARAH_RASSF2-like"/>
    <property type="match status" value="1"/>
</dbReference>
<dbReference type="OrthoDB" id="9976881at2759"/>
<organism evidence="10 11">
    <name type="scientific">Tetranychus urticae</name>
    <name type="common">Two-spotted spider mite</name>
    <dbReference type="NCBI Taxonomy" id="32264"/>
    <lineage>
        <taxon>Eukaryota</taxon>
        <taxon>Metazoa</taxon>
        <taxon>Ecdysozoa</taxon>
        <taxon>Arthropoda</taxon>
        <taxon>Chelicerata</taxon>
        <taxon>Arachnida</taxon>
        <taxon>Acari</taxon>
        <taxon>Acariformes</taxon>
        <taxon>Trombidiformes</taxon>
        <taxon>Prostigmata</taxon>
        <taxon>Eleutherengona</taxon>
        <taxon>Raphignathae</taxon>
        <taxon>Tetranychoidea</taxon>
        <taxon>Tetranychidae</taxon>
        <taxon>Tetranychus</taxon>
    </lineage>
</organism>
<evidence type="ECO:0000256" key="2">
    <source>
        <dbReference type="ARBA" id="ARBA00022833"/>
    </source>
</evidence>
<evidence type="ECO:0008006" key="12">
    <source>
        <dbReference type="Google" id="ProtNLM"/>
    </source>
</evidence>
<dbReference type="GO" id="GO:0007165">
    <property type="term" value="P:signal transduction"/>
    <property type="evidence" value="ECO:0007669"/>
    <property type="project" value="InterPro"/>
</dbReference>
<evidence type="ECO:0000256" key="4">
    <source>
        <dbReference type="PROSITE-ProRule" id="PRU00125"/>
    </source>
</evidence>
<evidence type="ECO:0000256" key="3">
    <source>
        <dbReference type="ARBA" id="ARBA00023038"/>
    </source>
</evidence>
<dbReference type="SUPFAM" id="SSF54236">
    <property type="entry name" value="Ubiquitin-like"/>
    <property type="match status" value="1"/>
</dbReference>
<dbReference type="PROSITE" id="PS50200">
    <property type="entry name" value="RA"/>
    <property type="match status" value="1"/>
</dbReference>
<evidence type="ECO:0000256" key="5">
    <source>
        <dbReference type="SAM" id="Coils"/>
    </source>
</evidence>
<dbReference type="PANTHER" id="PTHR22738">
    <property type="entry name" value="RASSF"/>
    <property type="match status" value="1"/>
</dbReference>
<name>T1KBN3_TETUR</name>
<dbReference type="PROSITE" id="PS50023">
    <property type="entry name" value="LIM_DOMAIN_2"/>
    <property type="match status" value="1"/>
</dbReference>
<proteinExistence type="predicted"/>
<dbReference type="PROSITE" id="PS50951">
    <property type="entry name" value="SARAH"/>
    <property type="match status" value="1"/>
</dbReference>
<gene>
    <name evidence="10" type="primary">107362411</name>
</gene>
<sequence>MPNPSIPPSELKRFRLMIIPILGFVGVSLFFKLCSSFVYRFLIEPFALSINWFSFDPKSNKMWKCRKCGKAVYFAERKTSLGYDWHPECLRCEECAKILNPGQHAEHKGVPYCNIPCYSVLFGPSLYGHGSRIESHKSFGKPKEPEFQQGIEKSLIEQKLKEYNAYFECKQPANVINCRERNGKLVLEGSLRIHWDVSKELILKEENDDRILVLRRRTTYVKKRTRKEDNDKNTDDSSDGMEDVNDNESCKSNDKPNNSRFIHNYRTLSSKCSLGENKLDSSEKNGTKDSNDVIKTIDATSTIDGTNVDSDYESIKDGKENTVESNNQVKSPTRRNIVRGSRVKLKRRCSINGHYYNRETCVFTPVQGSLTSVWLTSLVNTNEVINLLLDKFKVTNEPQNFSLFIVRDNGECRRIMGNEYPLLTRVLLGPDENAARFYILNKDNTEISNEVAQYLNFSNVELQVFLEKYHEQEQNEIEKVKNKYNILKETLEQLIESKSSTTIEKPAIKG</sequence>
<accession>T1KBN3</accession>
<dbReference type="Pfam" id="PF00788">
    <property type="entry name" value="RA"/>
    <property type="match status" value="1"/>
</dbReference>
<dbReference type="AlphaFoldDB" id="T1KBN3"/>
<dbReference type="HOGENOM" id="CLU_018893_2_0_1"/>
<feature type="region of interest" description="Disordered" evidence="6">
    <location>
        <begin position="224"/>
        <end position="262"/>
    </location>
</feature>
<dbReference type="PROSITE" id="PS00478">
    <property type="entry name" value="LIM_DOMAIN_1"/>
    <property type="match status" value="1"/>
</dbReference>
<dbReference type="InterPro" id="IPR029071">
    <property type="entry name" value="Ubiquitin-like_domsf"/>
</dbReference>
<dbReference type="InterPro" id="IPR000159">
    <property type="entry name" value="RA_dom"/>
</dbReference>
<dbReference type="Gene3D" id="2.10.110.10">
    <property type="entry name" value="Cysteine Rich Protein"/>
    <property type="match status" value="1"/>
</dbReference>
<dbReference type="InterPro" id="IPR011524">
    <property type="entry name" value="SARAH_dom"/>
</dbReference>
<dbReference type="GO" id="GO:0046872">
    <property type="term" value="F:metal ion binding"/>
    <property type="evidence" value="ECO:0007669"/>
    <property type="project" value="UniProtKB-KW"/>
</dbReference>
<dbReference type="EnsemblMetazoa" id="tetur08g04690.1">
    <property type="protein sequence ID" value="tetur08g04690.1"/>
    <property type="gene ID" value="tetur08g04690"/>
</dbReference>
<dbReference type="eggNOG" id="KOG4239">
    <property type="taxonomic scope" value="Eukaryota"/>
</dbReference>
<reference evidence="11" key="1">
    <citation type="submission" date="2011-08" db="EMBL/GenBank/DDBJ databases">
        <authorList>
            <person name="Rombauts S."/>
        </authorList>
    </citation>
    <scope>NUCLEOTIDE SEQUENCE</scope>
    <source>
        <strain evidence="11">London</strain>
    </source>
</reference>
<feature type="domain" description="LIM zinc-binding" evidence="7">
    <location>
        <begin position="63"/>
        <end position="124"/>
    </location>
</feature>
<dbReference type="Pfam" id="PF16517">
    <property type="entry name" value="Nore1-SARAH"/>
    <property type="match status" value="1"/>
</dbReference>
<evidence type="ECO:0000256" key="1">
    <source>
        <dbReference type="ARBA" id="ARBA00022723"/>
    </source>
</evidence>
<dbReference type="Gene3D" id="3.10.20.90">
    <property type="entry name" value="Phosphatidylinositol 3-kinase Catalytic Subunit, Chain A, domain 1"/>
    <property type="match status" value="1"/>
</dbReference>
<dbReference type="Proteomes" id="UP000015104">
    <property type="component" value="Unassembled WGS sequence"/>
</dbReference>
<dbReference type="PANTHER" id="PTHR22738:SF15">
    <property type="entry name" value="LD40758P"/>
    <property type="match status" value="1"/>
</dbReference>
<evidence type="ECO:0000313" key="10">
    <source>
        <dbReference type="EnsemblMetazoa" id="tetur08g04690.1"/>
    </source>
</evidence>
<evidence type="ECO:0000259" key="8">
    <source>
        <dbReference type="PROSITE" id="PS50200"/>
    </source>
</evidence>
<reference evidence="10" key="2">
    <citation type="submission" date="2015-06" db="UniProtKB">
        <authorList>
            <consortium name="EnsemblMetazoa"/>
        </authorList>
    </citation>
    <scope>IDENTIFICATION</scope>
</reference>
<dbReference type="EMBL" id="CAEY01001953">
    <property type="status" value="NOT_ANNOTATED_CDS"/>
    <property type="molecule type" value="Genomic_DNA"/>
</dbReference>
<dbReference type="KEGG" id="tut:107362411"/>
<dbReference type="FunFam" id="2.10.110.10:FF:000104">
    <property type="entry name" value="Ras association domain-containing protein 2"/>
    <property type="match status" value="1"/>
</dbReference>
<keyword evidence="5" id="KW-0175">Coiled coil</keyword>
<dbReference type="SMART" id="SM00132">
    <property type="entry name" value="LIM"/>
    <property type="match status" value="1"/>
</dbReference>
<feature type="compositionally biased region" description="Basic and acidic residues" evidence="6">
    <location>
        <begin position="226"/>
        <end position="235"/>
    </location>
</feature>
<feature type="coiled-coil region" evidence="5">
    <location>
        <begin position="470"/>
        <end position="497"/>
    </location>
</feature>
<dbReference type="Pfam" id="PF00412">
    <property type="entry name" value="LIM"/>
    <property type="match status" value="1"/>
</dbReference>
<dbReference type="SUPFAM" id="SSF57716">
    <property type="entry name" value="Glucocorticoid receptor-like (DNA-binding domain)"/>
    <property type="match status" value="2"/>
</dbReference>
<evidence type="ECO:0000313" key="11">
    <source>
        <dbReference type="Proteomes" id="UP000015104"/>
    </source>
</evidence>
<keyword evidence="2 4" id="KW-0862">Zinc</keyword>
<dbReference type="CDD" id="cd09401">
    <property type="entry name" value="LIM_TLP_like"/>
    <property type="match status" value="1"/>
</dbReference>
<dbReference type="eggNOG" id="KOG1700">
    <property type="taxonomic scope" value="Eukaryota"/>
</dbReference>
<dbReference type="CDD" id="cd01784">
    <property type="entry name" value="RA_RASSF2_like"/>
    <property type="match status" value="1"/>
</dbReference>
<keyword evidence="3 4" id="KW-0440">LIM domain</keyword>